<dbReference type="Proteomes" id="UP000431451">
    <property type="component" value="Unassembled WGS sequence"/>
</dbReference>
<dbReference type="PANTHER" id="PTHR39162:SF1">
    <property type="entry name" value="SPORULATION PROTEIN YTFJ"/>
    <property type="match status" value="1"/>
</dbReference>
<dbReference type="PANTHER" id="PTHR39162">
    <property type="entry name" value="GLL3345 PROTEIN"/>
    <property type="match status" value="1"/>
</dbReference>
<dbReference type="Proteomes" id="UP001189143">
    <property type="component" value="Unassembled WGS sequence"/>
</dbReference>
<evidence type="ECO:0000313" key="4">
    <source>
        <dbReference type="EMBL" id="VCT84336.1"/>
    </source>
</evidence>
<dbReference type="EMBL" id="PDCJ01000001">
    <property type="protein sequence ID" value="PEG30915.1"/>
    <property type="molecule type" value="Genomic_DNA"/>
</dbReference>
<dbReference type="GeneID" id="68877288"/>
<reference evidence="4 6" key="2">
    <citation type="submission" date="2018-06" db="EMBL/GenBank/DDBJ databases">
        <authorList>
            <consortium name="IHU Genomes"/>
        </authorList>
    </citation>
    <scope>NUCLEOTIDE SEQUENCE [LARGE SCALE GENOMIC DNA]</scope>
    <source>
        <strain evidence="4 6">NEC25</strain>
    </source>
</reference>
<keyword evidence="5" id="KW-1185">Reference proteome</keyword>
<dbReference type="OrthoDB" id="1711150at2"/>
<reference evidence="1" key="3">
    <citation type="submission" date="2021-10" db="EMBL/GenBank/DDBJ databases">
        <authorList>
            <person name="Mesa V."/>
        </authorList>
    </citation>
    <scope>NUCLEOTIDE SEQUENCE</scope>
    <source>
        <strain evidence="1">CC3_PB</strain>
    </source>
</reference>
<accession>A0A2A7MGS9</accession>
<dbReference type="STRING" id="137838.GCA_001458595_02286"/>
<evidence type="ECO:0000313" key="2">
    <source>
        <dbReference type="EMBL" id="CAI3548755.1"/>
    </source>
</evidence>
<proteinExistence type="predicted"/>
<dbReference type="EMBL" id="CAMTCP010000088">
    <property type="protein sequence ID" value="CAI3548755.1"/>
    <property type="molecule type" value="Genomic_DNA"/>
</dbReference>
<evidence type="ECO:0000313" key="1">
    <source>
        <dbReference type="EMBL" id="CAG9708331.1"/>
    </source>
</evidence>
<organism evidence="3 5">
    <name type="scientific">Clostridium neonatale</name>
    <dbReference type="NCBI Taxonomy" id="137838"/>
    <lineage>
        <taxon>Bacteria</taxon>
        <taxon>Bacillati</taxon>
        <taxon>Bacillota</taxon>
        <taxon>Clostridia</taxon>
        <taxon>Eubacteriales</taxon>
        <taxon>Clostridiaceae</taxon>
        <taxon>Clostridium</taxon>
    </lineage>
</organism>
<dbReference type="PIRSF" id="PIRSF021377">
    <property type="entry name" value="YtfJ"/>
    <property type="match status" value="1"/>
</dbReference>
<sequence length="129" mass="13846">MENNFKESIDSIFSNFERFIKTETVVGQPIVVGEVTLVPIISVFFGCGAGGGKGSDNKSIDSDGAGGGGGARITPDAIVVIKKGEVSMLPIKSKNNLEALIEMVPEIITKVSMKKEKEEKNQNNKEDEE</sequence>
<reference evidence="2" key="4">
    <citation type="submission" date="2022-10" db="EMBL/GenBank/DDBJ databases">
        <authorList>
            <person name="Aires J."/>
            <person name="Mesa V."/>
        </authorList>
    </citation>
    <scope>NUCLEOTIDE SEQUENCE</scope>
    <source>
        <strain evidence="2">Clostridium neonatale JD116</strain>
    </source>
</reference>
<dbReference type="InterPro" id="IPR014229">
    <property type="entry name" value="Spore_YtfJ"/>
</dbReference>
<dbReference type="EMBL" id="CAKJVE010000004">
    <property type="protein sequence ID" value="CAG9708331.1"/>
    <property type="molecule type" value="Genomic_DNA"/>
</dbReference>
<name>A0A2A7MGS9_9CLOT</name>
<protein>
    <submittedName>
        <fullName evidence="1">Spore protein</fullName>
    </submittedName>
    <submittedName>
        <fullName evidence="3">Sporulation protein</fullName>
    </submittedName>
</protein>
<gene>
    <name evidence="2" type="ORF">CNEO2_170043</name>
    <name evidence="1" type="ORF">CNEO_43541</name>
    <name evidence="4" type="ORF">CNEONATNEC25_01936</name>
    <name evidence="3" type="ORF">CQ394_04110</name>
</gene>
<dbReference type="Proteomes" id="UP000789738">
    <property type="component" value="Unassembled WGS sequence"/>
</dbReference>
<dbReference type="Proteomes" id="UP000220840">
    <property type="component" value="Unassembled WGS sequence"/>
</dbReference>
<dbReference type="EMBL" id="UWJD01000001">
    <property type="protein sequence ID" value="VCT84336.1"/>
    <property type="molecule type" value="Genomic_DNA"/>
</dbReference>
<reference evidence="3 5" key="1">
    <citation type="submission" date="2017-10" db="EMBL/GenBank/DDBJ databases">
        <title>Effective Description of Clostridium neonatale sp. nov. linked to necrotizing enterocolitis in neonates and a clarification of species assignable to the genus Clostridium (Prazmowski 1880) emend. Lawson and Rainey 2016.</title>
        <authorList>
            <person name="Bernard K."/>
            <person name="Burdz T."/>
            <person name="Wiebe D."/>
            <person name="Balcewich B."/>
            <person name="Alfa M."/>
            <person name="Bernier A.-M."/>
        </authorList>
    </citation>
    <scope>NUCLEOTIDE SEQUENCE [LARGE SCALE GENOMIC DNA]</scope>
    <source>
        <strain evidence="3 5">LCDC99A005</strain>
    </source>
</reference>
<dbReference type="Pfam" id="PF09579">
    <property type="entry name" value="Spore_YtfJ"/>
    <property type="match status" value="1"/>
</dbReference>
<dbReference type="RefSeq" id="WP_058295079.1">
    <property type="nucleotide sequence ID" value="NZ_CAKJVD010000002.1"/>
</dbReference>
<dbReference type="AlphaFoldDB" id="A0A2A7MGS9"/>
<evidence type="ECO:0000313" key="3">
    <source>
        <dbReference type="EMBL" id="PEG30915.1"/>
    </source>
</evidence>
<evidence type="ECO:0000313" key="5">
    <source>
        <dbReference type="Proteomes" id="UP000220840"/>
    </source>
</evidence>
<evidence type="ECO:0000313" key="6">
    <source>
        <dbReference type="Proteomes" id="UP000431451"/>
    </source>
</evidence>